<feature type="transmembrane region" description="Helical" evidence="1">
    <location>
        <begin position="85"/>
        <end position="103"/>
    </location>
</feature>
<dbReference type="STRING" id="1336235.GCA_000518785_03812"/>
<feature type="transmembrane region" description="Helical" evidence="1">
    <location>
        <begin position="379"/>
        <end position="396"/>
    </location>
</feature>
<accession>A0A376A9L2</accession>
<proteinExistence type="predicted"/>
<dbReference type="AlphaFoldDB" id="A0A376A9L2"/>
<reference evidence="3" key="1">
    <citation type="submission" date="2018-07" db="EMBL/GenBank/DDBJ databases">
        <authorList>
            <person name="Peiro R."/>
            <person name="Begona"/>
            <person name="Cbmso G."/>
            <person name="Lopez M."/>
            <person name="Gonzalez S."/>
        </authorList>
    </citation>
    <scope>NUCLEOTIDE SEQUENCE [LARGE SCALE GENOMIC DNA]</scope>
</reference>
<keyword evidence="1" id="KW-0472">Membrane</keyword>
<dbReference type="OrthoDB" id="5245199at2"/>
<feature type="transmembrane region" description="Helical" evidence="1">
    <location>
        <begin position="194"/>
        <end position="215"/>
    </location>
</feature>
<evidence type="ECO:0000313" key="2">
    <source>
        <dbReference type="EMBL" id="SSC64551.1"/>
    </source>
</evidence>
<name>A0A376A9L2_9HYPH</name>
<sequence length="455" mass="47227">MPGASLSRWTMAYFAAGCVFLLLAEGLLLTGYGYPGAAIEAPPTLAVVHLMTTGWFGLLMSGALLQFVPVLVAKPLKGGGAALPGLAAIVIGEASLVLGFMLMDRGGAFAAPLLSFGALGLSAGYLTIAGIVGITLASAWPLALPAQFVGLGLVALLATLGLGATFALALSGYLPSSWTGFLPTGLPLHAALGLGGWLTVSAVGVSYKLLPMFLLSPDSASRGARRVWLAGAASIAMLLAAVFLSANDGDAGFVTSALTLALVFCLTALGFYAVDLHAIYHARRRPKLELNSLASIAAFAALFVGAGWLGVAAVAGRLATDIAPIVYLLGFGWLTGLGLAKLFKIIPFLTWLECYGPVLGRVPTPRVQDLVSEPRGRRWFLLFHAGVLLATLALALDQGLLFRAGAGLQLGGSIALVAEFLRTRRLLEIVPDKRLPAGAIRPNFFLPSLQPTRSR</sequence>
<feature type="transmembrane region" description="Helical" evidence="1">
    <location>
        <begin position="148"/>
        <end position="174"/>
    </location>
</feature>
<keyword evidence="1" id="KW-1133">Transmembrane helix</keyword>
<keyword evidence="3" id="KW-1185">Reference proteome</keyword>
<evidence type="ECO:0000256" key="1">
    <source>
        <dbReference type="SAM" id="Phobius"/>
    </source>
</evidence>
<keyword evidence="1" id="KW-0812">Transmembrane</keyword>
<feature type="transmembrane region" description="Helical" evidence="1">
    <location>
        <begin position="54"/>
        <end position="73"/>
    </location>
</feature>
<gene>
    <name evidence="2" type="ORF">RHIZ70_259</name>
</gene>
<feature type="transmembrane region" description="Helical" evidence="1">
    <location>
        <begin position="109"/>
        <end position="136"/>
    </location>
</feature>
<organism evidence="2 3">
    <name type="scientific">Ciceribacter selenitireducens ATCC BAA-1503</name>
    <dbReference type="NCBI Taxonomy" id="1336235"/>
    <lineage>
        <taxon>Bacteria</taxon>
        <taxon>Pseudomonadati</taxon>
        <taxon>Pseudomonadota</taxon>
        <taxon>Alphaproteobacteria</taxon>
        <taxon>Hyphomicrobiales</taxon>
        <taxon>Rhizobiaceae</taxon>
        <taxon>Ciceribacter</taxon>
    </lineage>
</organism>
<dbReference type="EMBL" id="UEYP01000012">
    <property type="protein sequence ID" value="SSC64551.1"/>
    <property type="molecule type" value="Genomic_DNA"/>
</dbReference>
<feature type="transmembrane region" description="Helical" evidence="1">
    <location>
        <begin position="12"/>
        <end position="34"/>
    </location>
</feature>
<feature type="transmembrane region" description="Helical" evidence="1">
    <location>
        <begin position="252"/>
        <end position="272"/>
    </location>
</feature>
<feature type="transmembrane region" description="Helical" evidence="1">
    <location>
        <begin position="293"/>
        <end position="316"/>
    </location>
</feature>
<protein>
    <submittedName>
        <fullName evidence="2">Uncharacterized protein</fullName>
    </submittedName>
</protein>
<feature type="transmembrane region" description="Helical" evidence="1">
    <location>
        <begin position="227"/>
        <end position="246"/>
    </location>
</feature>
<evidence type="ECO:0000313" key="3">
    <source>
        <dbReference type="Proteomes" id="UP000254764"/>
    </source>
</evidence>
<dbReference type="Proteomes" id="UP000254764">
    <property type="component" value="Unassembled WGS sequence"/>
</dbReference>
<feature type="transmembrane region" description="Helical" evidence="1">
    <location>
        <begin position="322"/>
        <end position="343"/>
    </location>
</feature>